<proteinExistence type="predicted"/>
<gene>
    <name evidence="5" type="ORF">OTI717_LOCUS21870</name>
</gene>
<feature type="repeat" description="ANK" evidence="3">
    <location>
        <begin position="69"/>
        <end position="91"/>
    </location>
</feature>
<dbReference type="Pfam" id="PF12796">
    <property type="entry name" value="Ank_2"/>
    <property type="match status" value="1"/>
</dbReference>
<evidence type="ECO:0000256" key="1">
    <source>
        <dbReference type="ARBA" id="ARBA00022737"/>
    </source>
</evidence>
<accession>A0A819F8G7</accession>
<evidence type="ECO:0000313" key="5">
    <source>
        <dbReference type="EMBL" id="CAF3864359.1"/>
    </source>
</evidence>
<evidence type="ECO:0000256" key="3">
    <source>
        <dbReference type="PROSITE-ProRule" id="PRU00023"/>
    </source>
</evidence>
<dbReference type="Gene3D" id="1.25.40.20">
    <property type="entry name" value="Ankyrin repeat-containing domain"/>
    <property type="match status" value="1"/>
</dbReference>
<feature type="compositionally biased region" description="Low complexity" evidence="4">
    <location>
        <begin position="377"/>
        <end position="389"/>
    </location>
</feature>
<dbReference type="PANTHER" id="PTHR24198">
    <property type="entry name" value="ANKYRIN REPEAT AND PROTEIN KINASE DOMAIN-CONTAINING PROTEIN"/>
    <property type="match status" value="1"/>
</dbReference>
<dbReference type="SMART" id="SM00248">
    <property type="entry name" value="ANK"/>
    <property type="match status" value="3"/>
</dbReference>
<evidence type="ECO:0000313" key="6">
    <source>
        <dbReference type="Proteomes" id="UP000663823"/>
    </source>
</evidence>
<comment type="caution">
    <text evidence="5">The sequence shown here is derived from an EMBL/GenBank/DDBJ whole genome shotgun (WGS) entry which is preliminary data.</text>
</comment>
<sequence>MANADDFCQFARLGQTVKIQKCLQSHSVDVNALNLYGESALSTATYYNQVLCVEYLLANKADPKLRLSAGHTAIHIACRLGNVPILHMLLSIKKEENINIEEEQQQEDKHIYECLKMKDNSNLTPIHWAATQESVSKRQKMFSYLDKRMPGVLDSRYNLDWFNSWAKTHPWVIEQKPIIPSIQSLPKLTNSDHTYRQDESSEITSLDMTPKILINNYERTPRAPLIATTNNQKSSKLRVPCVQIEQPPRTLNLPTTPITSCKVTVTSIYHIPKRENQQQLSPAKIIEHRELPISSQKISTDSNSVNSNLLTSHSDHFIYRARRVKIKPTIDFPPPPSDIEDIENKNNQQHDYEDMNTSFSSKRPSHNLLSNIVPSITTPSTDQSSQQSTKHIASSFGFDTAIESHHMTDTTTIHSNTDTYAQNDEQIELESLSSNDEDNEYERNQIDYLCKSTSTLGIASPNAHTYYA</sequence>
<keyword evidence="1" id="KW-0677">Repeat</keyword>
<dbReference type="PANTHER" id="PTHR24198:SF165">
    <property type="entry name" value="ANKYRIN REPEAT-CONTAINING PROTEIN-RELATED"/>
    <property type="match status" value="1"/>
</dbReference>
<feature type="region of interest" description="Disordered" evidence="4">
    <location>
        <begin position="352"/>
        <end position="392"/>
    </location>
</feature>
<dbReference type="InterPro" id="IPR036770">
    <property type="entry name" value="Ankyrin_rpt-contain_sf"/>
</dbReference>
<organism evidence="5 6">
    <name type="scientific">Rotaria sordida</name>
    <dbReference type="NCBI Taxonomy" id="392033"/>
    <lineage>
        <taxon>Eukaryota</taxon>
        <taxon>Metazoa</taxon>
        <taxon>Spiralia</taxon>
        <taxon>Gnathifera</taxon>
        <taxon>Rotifera</taxon>
        <taxon>Eurotatoria</taxon>
        <taxon>Bdelloidea</taxon>
        <taxon>Philodinida</taxon>
        <taxon>Philodinidae</taxon>
        <taxon>Rotaria</taxon>
    </lineage>
</organism>
<protein>
    <submittedName>
        <fullName evidence="5">Uncharacterized protein</fullName>
    </submittedName>
</protein>
<evidence type="ECO:0000256" key="4">
    <source>
        <dbReference type="SAM" id="MobiDB-lite"/>
    </source>
</evidence>
<dbReference type="EMBL" id="CAJOAX010003620">
    <property type="protein sequence ID" value="CAF3864359.1"/>
    <property type="molecule type" value="Genomic_DNA"/>
</dbReference>
<reference evidence="5" key="1">
    <citation type="submission" date="2021-02" db="EMBL/GenBank/DDBJ databases">
        <authorList>
            <person name="Nowell W R."/>
        </authorList>
    </citation>
    <scope>NUCLEOTIDE SEQUENCE</scope>
</reference>
<dbReference type="AlphaFoldDB" id="A0A819F8G7"/>
<evidence type="ECO:0000256" key="2">
    <source>
        <dbReference type="ARBA" id="ARBA00023043"/>
    </source>
</evidence>
<dbReference type="Proteomes" id="UP000663823">
    <property type="component" value="Unassembled WGS sequence"/>
</dbReference>
<feature type="compositionally biased region" description="Polar residues" evidence="4">
    <location>
        <begin position="354"/>
        <end position="376"/>
    </location>
</feature>
<dbReference type="InterPro" id="IPR002110">
    <property type="entry name" value="Ankyrin_rpt"/>
</dbReference>
<dbReference type="PROSITE" id="PS50088">
    <property type="entry name" value="ANK_REPEAT"/>
    <property type="match status" value="1"/>
</dbReference>
<keyword evidence="2 3" id="KW-0040">ANK repeat</keyword>
<dbReference type="PROSITE" id="PS50297">
    <property type="entry name" value="ANK_REP_REGION"/>
    <property type="match status" value="1"/>
</dbReference>
<name>A0A819F8G7_9BILA</name>
<dbReference type="SUPFAM" id="SSF48403">
    <property type="entry name" value="Ankyrin repeat"/>
    <property type="match status" value="1"/>
</dbReference>